<dbReference type="RefSeq" id="WP_285235456.1">
    <property type="nucleotide sequence ID" value="NZ_CP116346.1"/>
</dbReference>
<keyword evidence="2" id="KW-1185">Reference proteome</keyword>
<organism evidence="1 2">
    <name type="scientific">Paucibacter sediminis</name>
    <dbReference type="NCBI Taxonomy" id="3019553"/>
    <lineage>
        <taxon>Bacteria</taxon>
        <taxon>Pseudomonadati</taxon>
        <taxon>Pseudomonadota</taxon>
        <taxon>Betaproteobacteria</taxon>
        <taxon>Burkholderiales</taxon>
        <taxon>Sphaerotilaceae</taxon>
        <taxon>Roseateles</taxon>
    </lineage>
</organism>
<proteinExistence type="predicted"/>
<reference evidence="1" key="1">
    <citation type="submission" date="2023-01" db="EMBL/GenBank/DDBJ databases">
        <title>Whole genome sequence of Paucibacter sp. S2-9 isolated from pond sediment.</title>
        <authorList>
            <person name="Jung J.Y."/>
        </authorList>
    </citation>
    <scope>NUCLEOTIDE SEQUENCE</scope>
    <source>
        <strain evidence="1">S2-9</strain>
    </source>
</reference>
<sequence>MTRLQAELQRLYGFSQTPPSDADANGNGGLRAAALELSAPADWQAMGQLWRGVQADLGLPAPAIAVSGRNGYQLWFSFAQPLPASRAAAFLEALRLRYLGDLAAGRLACLPARAEAYADADGADALTLPPQQLTPERWSAFVAPDLAPVFAEEPWLDTAPGMEGQADLLMRLESIQSADLGVALKRLGGLPAAVTPAPVPVPVPGDAATDAPMQQARRFLLAVMNDESVALALRIEAAKALLTACCSPRP</sequence>
<name>A0AA95NJ57_9BURK</name>
<evidence type="ECO:0000313" key="1">
    <source>
        <dbReference type="EMBL" id="WIT14327.1"/>
    </source>
</evidence>
<dbReference type="AlphaFoldDB" id="A0AA95NJ57"/>
<gene>
    <name evidence="1" type="ORF">PFX98_12095</name>
</gene>
<dbReference type="KEGG" id="pais:PFX98_12095"/>
<dbReference type="Proteomes" id="UP001177769">
    <property type="component" value="Chromosome"/>
</dbReference>
<dbReference type="EMBL" id="CP116346">
    <property type="protein sequence ID" value="WIT14327.1"/>
    <property type="molecule type" value="Genomic_DNA"/>
</dbReference>
<accession>A0AA95NJ57</accession>
<protein>
    <submittedName>
        <fullName evidence="1">Uncharacterized protein</fullName>
    </submittedName>
</protein>
<evidence type="ECO:0000313" key="2">
    <source>
        <dbReference type="Proteomes" id="UP001177769"/>
    </source>
</evidence>